<dbReference type="EMBL" id="PYMH01000002">
    <property type="protein sequence ID" value="PSU34831.1"/>
    <property type="molecule type" value="Genomic_DNA"/>
</dbReference>
<keyword evidence="3" id="KW-1003">Cell membrane</keyword>
<feature type="transmembrane region" description="Helical" evidence="12">
    <location>
        <begin position="362"/>
        <end position="385"/>
    </location>
</feature>
<evidence type="ECO:0000259" key="14">
    <source>
        <dbReference type="PROSITE" id="PS51103"/>
    </source>
</evidence>
<dbReference type="GO" id="GO:0015764">
    <property type="term" value="P:N-acetylglucosamine transport"/>
    <property type="evidence" value="ECO:0007669"/>
    <property type="project" value="TreeGrafter"/>
</dbReference>
<keyword evidence="16" id="KW-1185">Reference proteome</keyword>
<dbReference type="GO" id="GO:0019866">
    <property type="term" value="C:organelle inner membrane"/>
    <property type="evidence" value="ECO:0007669"/>
    <property type="project" value="InterPro"/>
</dbReference>
<feature type="transmembrane region" description="Helical" evidence="12">
    <location>
        <begin position="309"/>
        <end position="331"/>
    </location>
</feature>
<dbReference type="InterPro" id="IPR001996">
    <property type="entry name" value="PTS_IIB_1"/>
</dbReference>
<dbReference type="InterPro" id="IPR050429">
    <property type="entry name" value="PTS_Glucose_EIICBA"/>
</dbReference>
<evidence type="ECO:0000256" key="3">
    <source>
        <dbReference type="ARBA" id="ARBA00022475"/>
    </source>
</evidence>
<feature type="transmembrane region" description="Helical" evidence="12">
    <location>
        <begin position="16"/>
        <end position="37"/>
    </location>
</feature>
<keyword evidence="6" id="KW-0598">Phosphotransferase system</keyword>
<sequence length="487" mass="52213">MMKINVFGYLQKVGQALMIPIAALPAAAILMGIGYWVDPVSWGHDSQIAAFLIKSGGAILKNIPILFAVGIAFGMSKDRDGAAALSGLVCWLVVMALLDPSTMAMIKGMDIADIPAAFNKVDNQFVAIIVGVVVAAIYNRFSETQLPKALSFFSGKRLVPILSAVAGIVIAGVLMEIWNGMFSGMTNFGAWMYAQDSIGAGLFGFFNRLLIPTGLHHALNPVFWYDVAGINDMPTFLGGAQSIAEGSAQPGVTGRYMAGFFPVLMFGLPAAGLAMYVTAHKKNKTRVASLVIAASFASFFTGVSEPLEFAFMFTAPMLFALHAFLMGLSLYIASSMEWISGFGFSAGLVDLVLQAQNPLATSWYMLVPQGLVFGLIYFVTFRFAILKFNLKTLGREDESELQTEATPISDMGELANAYVEALGGKDNLTEINACITRLRLSVKDKSLVCDNKIKALGSLGIVHVGEKNLQIIVGTQAESISLLMKKA</sequence>
<dbReference type="GO" id="GO:0005886">
    <property type="term" value="C:plasma membrane"/>
    <property type="evidence" value="ECO:0007669"/>
    <property type="project" value="UniProtKB-SubCell"/>
</dbReference>
<evidence type="ECO:0000256" key="6">
    <source>
        <dbReference type="ARBA" id="ARBA00022683"/>
    </source>
</evidence>
<evidence type="ECO:0000256" key="5">
    <source>
        <dbReference type="ARBA" id="ARBA00022679"/>
    </source>
</evidence>
<dbReference type="InterPro" id="IPR013013">
    <property type="entry name" value="PTS_EIIC_1"/>
</dbReference>
<evidence type="ECO:0000256" key="12">
    <source>
        <dbReference type="SAM" id="Phobius"/>
    </source>
</evidence>
<comment type="subcellular location">
    <subcellularLocation>
        <location evidence="1">Cell membrane</location>
        <topology evidence="1">Multi-pass membrane protein</topology>
    </subcellularLocation>
</comment>
<dbReference type="InterPro" id="IPR010974">
    <property type="entry name" value="PTS_IIBC_nag"/>
</dbReference>
<dbReference type="GO" id="GO:0009401">
    <property type="term" value="P:phosphoenolpyruvate-dependent sugar phosphotransferase system"/>
    <property type="evidence" value="ECO:0007669"/>
    <property type="project" value="UniProtKB-KW"/>
</dbReference>
<gene>
    <name evidence="15" type="ORF">C9I99_07005</name>
</gene>
<feature type="transmembrane region" description="Helical" evidence="12">
    <location>
        <begin position="285"/>
        <end position="303"/>
    </location>
</feature>
<feature type="domain" description="PTS EIIC type-1" evidence="14">
    <location>
        <begin position="4"/>
        <end position="397"/>
    </location>
</feature>
<evidence type="ECO:0000313" key="15">
    <source>
        <dbReference type="EMBL" id="PSU34831.1"/>
    </source>
</evidence>
<dbReference type="SUPFAM" id="SSF55604">
    <property type="entry name" value="Glucose permease domain IIB"/>
    <property type="match status" value="1"/>
</dbReference>
<evidence type="ECO:0000256" key="1">
    <source>
        <dbReference type="ARBA" id="ARBA00004651"/>
    </source>
</evidence>
<dbReference type="PANTHER" id="PTHR30009:SF4">
    <property type="entry name" value="PTS SYSTEM N-ACETYLGLUCOSAMINE-SPECIFIC EIICBA COMPONENT"/>
    <property type="match status" value="1"/>
</dbReference>
<dbReference type="AlphaFoldDB" id="A0A2T3J175"/>
<comment type="caution">
    <text evidence="15">The sequence shown here is derived from an EMBL/GenBank/DDBJ whole genome shotgun (WGS) entry which is preliminary data.</text>
</comment>
<dbReference type="OrthoDB" id="7571469at2"/>
<evidence type="ECO:0000256" key="9">
    <source>
        <dbReference type="ARBA" id="ARBA00022989"/>
    </source>
</evidence>
<dbReference type="InterPro" id="IPR018113">
    <property type="entry name" value="PTrfase_EIIB_Cys"/>
</dbReference>
<keyword evidence="2" id="KW-0813">Transport</keyword>
<organism evidence="15 16">
    <name type="scientific">Photobacterium lutimaris</name>
    <dbReference type="NCBI Taxonomy" id="388278"/>
    <lineage>
        <taxon>Bacteria</taxon>
        <taxon>Pseudomonadati</taxon>
        <taxon>Pseudomonadota</taxon>
        <taxon>Gammaproteobacteria</taxon>
        <taxon>Vibrionales</taxon>
        <taxon>Vibrionaceae</taxon>
        <taxon>Photobacterium</taxon>
    </lineage>
</organism>
<dbReference type="NCBIfam" id="TIGR01998">
    <property type="entry name" value="PTS-II-BC-nag"/>
    <property type="match status" value="1"/>
</dbReference>
<keyword evidence="7 12" id="KW-0812">Transmembrane</keyword>
<proteinExistence type="predicted"/>
<feature type="transmembrane region" description="Helical" evidence="12">
    <location>
        <begin position="121"/>
        <end position="138"/>
    </location>
</feature>
<keyword evidence="9 12" id="KW-1133">Transmembrane helix</keyword>
<dbReference type="InterPro" id="IPR003352">
    <property type="entry name" value="PTS_EIIC"/>
</dbReference>
<dbReference type="NCBIfam" id="TIGR00826">
    <property type="entry name" value="EIIB_glc"/>
    <property type="match status" value="1"/>
</dbReference>
<evidence type="ECO:0000256" key="4">
    <source>
        <dbReference type="ARBA" id="ARBA00022597"/>
    </source>
</evidence>
<dbReference type="GO" id="GO:0016301">
    <property type="term" value="F:kinase activity"/>
    <property type="evidence" value="ECO:0007669"/>
    <property type="project" value="UniProtKB-KW"/>
</dbReference>
<feature type="transmembrane region" description="Helical" evidence="12">
    <location>
        <begin position="82"/>
        <end position="100"/>
    </location>
</feature>
<reference evidence="15 16" key="1">
    <citation type="submission" date="2018-03" db="EMBL/GenBank/DDBJ databases">
        <title>Whole genome sequencing of Histamine producing bacteria.</title>
        <authorList>
            <person name="Butler K."/>
        </authorList>
    </citation>
    <scope>NUCLEOTIDE SEQUENCE [LARGE SCALE GENOMIC DNA]</scope>
    <source>
        <strain evidence="15 16">JCM 13586</strain>
    </source>
</reference>
<dbReference type="GO" id="GO:0008982">
    <property type="term" value="F:protein-N(PI)-phosphohistidine-sugar phosphotransferase activity"/>
    <property type="evidence" value="ECO:0007669"/>
    <property type="project" value="InterPro"/>
</dbReference>
<dbReference type="Pfam" id="PF00367">
    <property type="entry name" value="PTS_EIIB"/>
    <property type="match status" value="1"/>
</dbReference>
<feature type="active site" description="Phosphocysteine intermediate; for EIIB activity" evidence="11">
    <location>
        <position position="434"/>
    </location>
</feature>
<feature type="transmembrane region" description="Helical" evidence="12">
    <location>
        <begin position="256"/>
        <end position="278"/>
    </location>
</feature>
<dbReference type="PROSITE" id="PS51098">
    <property type="entry name" value="PTS_EIIB_TYPE_1"/>
    <property type="match status" value="1"/>
</dbReference>
<protein>
    <submittedName>
        <fullName evidence="15">PTS glucose transporter subunit IIBC</fullName>
    </submittedName>
</protein>
<evidence type="ECO:0000256" key="8">
    <source>
        <dbReference type="ARBA" id="ARBA00022777"/>
    </source>
</evidence>
<evidence type="ECO:0000256" key="2">
    <source>
        <dbReference type="ARBA" id="ARBA00022448"/>
    </source>
</evidence>
<keyword evidence="8" id="KW-0418">Kinase</keyword>
<evidence type="ECO:0000259" key="13">
    <source>
        <dbReference type="PROSITE" id="PS51098"/>
    </source>
</evidence>
<keyword evidence="4 15" id="KW-0762">Sugar transport</keyword>
<feature type="transmembrane region" description="Helical" evidence="12">
    <location>
        <begin position="338"/>
        <end position="356"/>
    </location>
</feature>
<evidence type="ECO:0000256" key="7">
    <source>
        <dbReference type="ARBA" id="ARBA00022692"/>
    </source>
</evidence>
<dbReference type="GO" id="GO:0090563">
    <property type="term" value="F:protein-phosphocysteine-sugar phosphotransferase activity"/>
    <property type="evidence" value="ECO:0007669"/>
    <property type="project" value="TreeGrafter"/>
</dbReference>
<evidence type="ECO:0000256" key="11">
    <source>
        <dbReference type="PROSITE-ProRule" id="PRU00421"/>
    </source>
</evidence>
<dbReference type="Gene3D" id="3.30.1360.60">
    <property type="entry name" value="Glucose permease domain IIB"/>
    <property type="match status" value="1"/>
</dbReference>
<dbReference type="CDD" id="cd00212">
    <property type="entry name" value="PTS_IIB_glc"/>
    <property type="match status" value="1"/>
</dbReference>
<evidence type="ECO:0000256" key="10">
    <source>
        <dbReference type="ARBA" id="ARBA00023136"/>
    </source>
</evidence>
<dbReference type="GO" id="GO:0015572">
    <property type="term" value="F:N-acetylglucosamine transmembrane transporter activity"/>
    <property type="evidence" value="ECO:0007669"/>
    <property type="project" value="InterPro"/>
</dbReference>
<feature type="domain" description="PTS EIIB type-1" evidence="13">
    <location>
        <begin position="412"/>
        <end position="487"/>
    </location>
</feature>
<keyword evidence="10 12" id="KW-0472">Membrane</keyword>
<feature type="transmembrane region" description="Helical" evidence="12">
    <location>
        <begin position="58"/>
        <end position="76"/>
    </location>
</feature>
<accession>A0A2T3J175</accession>
<dbReference type="Pfam" id="PF02378">
    <property type="entry name" value="PTS_EIIC"/>
    <property type="match status" value="1"/>
</dbReference>
<dbReference type="PROSITE" id="PS01035">
    <property type="entry name" value="PTS_EIIB_TYPE_1_CYS"/>
    <property type="match status" value="1"/>
</dbReference>
<keyword evidence="5" id="KW-0808">Transferase</keyword>
<evidence type="ECO:0000313" key="16">
    <source>
        <dbReference type="Proteomes" id="UP000241222"/>
    </source>
</evidence>
<dbReference type="FunFam" id="3.30.1360.60:FF:000001">
    <property type="entry name" value="PTS system glucose-specific IIBC component PtsG"/>
    <property type="match status" value="1"/>
</dbReference>
<dbReference type="PANTHER" id="PTHR30009">
    <property type="entry name" value="CYTOCHROME C-TYPE SYNTHESIS PROTEIN AND PTS TRANSMEMBRANE COMPONENT"/>
    <property type="match status" value="1"/>
</dbReference>
<dbReference type="Proteomes" id="UP000241222">
    <property type="component" value="Unassembled WGS sequence"/>
</dbReference>
<dbReference type="PROSITE" id="PS51103">
    <property type="entry name" value="PTS_EIIC_TYPE_1"/>
    <property type="match status" value="1"/>
</dbReference>
<feature type="transmembrane region" description="Helical" evidence="12">
    <location>
        <begin position="158"/>
        <end position="178"/>
    </location>
</feature>
<name>A0A2T3J175_9GAMM</name>
<dbReference type="InterPro" id="IPR036878">
    <property type="entry name" value="Glu_permease_IIB"/>
</dbReference>